<evidence type="ECO:0000313" key="5">
    <source>
        <dbReference type="Proteomes" id="UP000000343"/>
    </source>
</evidence>
<dbReference type="InterPro" id="IPR050261">
    <property type="entry name" value="FrsA_esterase"/>
</dbReference>
<dbReference type="Gene3D" id="3.40.50.1820">
    <property type="entry name" value="alpha/beta hydrolase"/>
    <property type="match status" value="2"/>
</dbReference>
<dbReference type="ESTHER" id="acism-e8x0i9">
    <property type="family name" value="Acetyl-esterase_deacetylase"/>
</dbReference>
<proteinExistence type="predicted"/>
<feature type="region of interest" description="Disordered" evidence="1">
    <location>
        <begin position="176"/>
        <end position="204"/>
    </location>
</feature>
<dbReference type="InterPro" id="IPR008391">
    <property type="entry name" value="AXE1_dom"/>
</dbReference>
<feature type="domain" description="Acetyl xylan esterase" evidence="3">
    <location>
        <begin position="99"/>
        <end position="269"/>
    </location>
</feature>
<name>E8X0I9_GRATM</name>
<dbReference type="OrthoDB" id="9805123at2"/>
<dbReference type="HOGENOM" id="CLU_018290_0_0_0"/>
<dbReference type="eggNOG" id="COG1073">
    <property type="taxonomic scope" value="Bacteria"/>
</dbReference>
<protein>
    <submittedName>
        <fullName evidence="4">Acetyl xylan esterase</fullName>
    </submittedName>
</protein>
<dbReference type="AlphaFoldDB" id="E8X0I9"/>
<accession>E8X0I9</accession>
<dbReference type="SUPFAM" id="SSF53474">
    <property type="entry name" value="alpha/beta-Hydrolases"/>
    <property type="match status" value="1"/>
</dbReference>
<dbReference type="STRING" id="1198114.AciX9_0784"/>
<reference evidence="5" key="1">
    <citation type="submission" date="2011-01" db="EMBL/GenBank/DDBJ databases">
        <title>Complete sequence of chromosome of Acidobacterium sp. MP5ACTX9.</title>
        <authorList>
            <consortium name="US DOE Joint Genome Institute"/>
            <person name="Lucas S."/>
            <person name="Copeland A."/>
            <person name="Lapidus A."/>
            <person name="Cheng J.-F."/>
            <person name="Goodwin L."/>
            <person name="Pitluck S."/>
            <person name="Teshima H."/>
            <person name="Detter J.C."/>
            <person name="Han C."/>
            <person name="Tapia R."/>
            <person name="Land M."/>
            <person name="Hauser L."/>
            <person name="Kyrpides N."/>
            <person name="Ivanova N."/>
            <person name="Ovchinnikova G."/>
            <person name="Pagani I."/>
            <person name="Rawat S.R."/>
            <person name="Mannisto M."/>
            <person name="Haggblom M.M."/>
            <person name="Woyke T."/>
        </authorList>
    </citation>
    <scope>NUCLEOTIDE SEQUENCE [LARGE SCALE GENOMIC DNA]</scope>
    <source>
        <strain evidence="5">MP5ACTX9</strain>
    </source>
</reference>
<dbReference type="KEGG" id="acm:AciX9_0784"/>
<evidence type="ECO:0000256" key="1">
    <source>
        <dbReference type="SAM" id="MobiDB-lite"/>
    </source>
</evidence>
<organism evidence="5">
    <name type="scientific">Granulicella tundricola (strain ATCC BAA-1859 / DSM 23138 / MP5ACTX9)</name>
    <dbReference type="NCBI Taxonomy" id="1198114"/>
    <lineage>
        <taxon>Bacteria</taxon>
        <taxon>Pseudomonadati</taxon>
        <taxon>Acidobacteriota</taxon>
        <taxon>Terriglobia</taxon>
        <taxon>Terriglobales</taxon>
        <taxon>Acidobacteriaceae</taxon>
        <taxon>Granulicella</taxon>
    </lineage>
</organism>
<dbReference type="InterPro" id="IPR029058">
    <property type="entry name" value="AB_hydrolase_fold"/>
</dbReference>
<feature type="signal peptide" evidence="2">
    <location>
        <begin position="1"/>
        <end position="17"/>
    </location>
</feature>
<dbReference type="PANTHER" id="PTHR22946">
    <property type="entry name" value="DIENELACTONE HYDROLASE DOMAIN-CONTAINING PROTEIN-RELATED"/>
    <property type="match status" value="1"/>
</dbReference>
<keyword evidence="5" id="KW-1185">Reference proteome</keyword>
<dbReference type="Pfam" id="PF05448">
    <property type="entry name" value="AXE1"/>
    <property type="match status" value="1"/>
</dbReference>
<evidence type="ECO:0000259" key="3">
    <source>
        <dbReference type="Pfam" id="PF05448"/>
    </source>
</evidence>
<sequence>MRAALLLVLALAPLASAAQTPATRVDPNSPDNAARKALIESLDHLAATQTAARRAEIAKIHTQAQARARQAHVRETMLRLIGPLPTRTPLNAQVLGTTNLPGVRIEKLLYDSQPNFHVTALLYLPDVPQGTKLPAIVMAPGHSPAGKAGDSPFALAFARAGIAVLSYDPLGQGERLQYPDPASAADHSVPGKTLAKQPTGEHGEASLQPILLGETLAKYMLWDGMTAVDYLQTRPEIDPTRIGAFGCSGGGAMTALLGALDPRIAATGTACYITSFDTLLPIQGPQDGEQSTPGWLSNGLDFPDWIELASPRPYAIISTTEDMFPFAGAQSTEAESRRFYSLFTADKSLAFITGPGHHGNLKPILPQIIQFFATNLHAVPPAVQGTDIAPREALQVTPTGQVSTSYPNTATVFTLNLAGPGHKMRQELRPNTGRYLEQNVRDVLVIPPPTPGLPFKPSLLSESSATAFLSPDTFTPSPPHKPGAKFAAVLLLTNEPITQPAEGQDFTAIQNRFMDLVEEEGKAALLLSSRPSPAGSEELKTPLLGPYYLLGLRAELVGKTLLGLRVEDTLQAIDELASLPNIDPTQITAEASNHEALILLHAAVLDPRLKHITLHNLPPTYAQLLATPIPKDAPQDILPGVLLHYDIPDLIRALGPRVTIIPEEKKDNQTPPK</sequence>
<dbReference type="PaxDb" id="1198114-AciX9_0784"/>
<dbReference type="PANTHER" id="PTHR22946:SF8">
    <property type="entry name" value="ACETYL XYLAN ESTERASE DOMAIN-CONTAINING PROTEIN"/>
    <property type="match status" value="1"/>
</dbReference>
<dbReference type="RefSeq" id="WP_013579179.1">
    <property type="nucleotide sequence ID" value="NC_015064.1"/>
</dbReference>
<dbReference type="EMBL" id="CP002480">
    <property type="protein sequence ID" value="ADW67853.1"/>
    <property type="molecule type" value="Genomic_DNA"/>
</dbReference>
<gene>
    <name evidence="4" type="ordered locus">AciX9_0784</name>
</gene>
<dbReference type="Proteomes" id="UP000000343">
    <property type="component" value="Chromosome"/>
</dbReference>
<keyword evidence="2" id="KW-0732">Signal</keyword>
<feature type="chain" id="PRO_5003234045" evidence="2">
    <location>
        <begin position="18"/>
        <end position="673"/>
    </location>
</feature>
<evidence type="ECO:0000256" key="2">
    <source>
        <dbReference type="SAM" id="SignalP"/>
    </source>
</evidence>
<evidence type="ECO:0000313" key="4">
    <source>
        <dbReference type="EMBL" id="ADW67853.1"/>
    </source>
</evidence>